<dbReference type="PANTHER" id="PTHR34220:SF7">
    <property type="entry name" value="SENSOR HISTIDINE KINASE YPDA"/>
    <property type="match status" value="1"/>
</dbReference>
<dbReference type="EC" id="2.7.13.3" evidence="9"/>
<dbReference type="GO" id="GO:0004673">
    <property type="term" value="F:protein histidine kinase activity"/>
    <property type="evidence" value="ECO:0007669"/>
    <property type="project" value="UniProtKB-EC"/>
</dbReference>
<keyword evidence="2" id="KW-1003">Cell membrane</keyword>
<keyword evidence="5 9" id="KW-0418">Kinase</keyword>
<dbReference type="Gene3D" id="6.10.340.10">
    <property type="match status" value="1"/>
</dbReference>
<comment type="subcellular location">
    <subcellularLocation>
        <location evidence="1">Cell membrane</location>
        <topology evidence="1">Multi-pass membrane protein</topology>
    </subcellularLocation>
</comment>
<keyword evidence="7" id="KW-0812">Transmembrane</keyword>
<dbReference type="PANTHER" id="PTHR34220">
    <property type="entry name" value="SENSOR HISTIDINE KINASE YPDA"/>
    <property type="match status" value="1"/>
</dbReference>
<organism evidence="9 10">
    <name type="scientific">Cohnella soli</name>
    <dbReference type="NCBI Taxonomy" id="425005"/>
    <lineage>
        <taxon>Bacteria</taxon>
        <taxon>Bacillati</taxon>
        <taxon>Bacillota</taxon>
        <taxon>Bacilli</taxon>
        <taxon>Bacillales</taxon>
        <taxon>Paenibacillaceae</taxon>
        <taxon>Cohnella</taxon>
    </lineage>
</organism>
<feature type="domain" description="HAMP" evidence="8">
    <location>
        <begin position="331"/>
        <end position="383"/>
    </location>
</feature>
<evidence type="ECO:0000256" key="5">
    <source>
        <dbReference type="ARBA" id="ARBA00022777"/>
    </source>
</evidence>
<name>A0ABW0HXR0_9BACL</name>
<proteinExistence type="predicted"/>
<reference evidence="10" key="1">
    <citation type="journal article" date="2019" name="Int. J. Syst. Evol. Microbiol.">
        <title>The Global Catalogue of Microorganisms (GCM) 10K type strain sequencing project: providing services to taxonomists for standard genome sequencing and annotation.</title>
        <authorList>
            <consortium name="The Broad Institute Genomics Platform"/>
            <consortium name="The Broad Institute Genome Sequencing Center for Infectious Disease"/>
            <person name="Wu L."/>
            <person name="Ma J."/>
        </authorList>
    </citation>
    <scope>NUCLEOTIDE SEQUENCE [LARGE SCALE GENOMIC DNA]</scope>
    <source>
        <strain evidence="10">CGMCC 1.18575</strain>
    </source>
</reference>
<keyword evidence="4 9" id="KW-0808">Transferase</keyword>
<accession>A0ABW0HXR0</accession>
<evidence type="ECO:0000259" key="8">
    <source>
        <dbReference type="PROSITE" id="PS50885"/>
    </source>
</evidence>
<dbReference type="Proteomes" id="UP001596113">
    <property type="component" value="Unassembled WGS sequence"/>
</dbReference>
<dbReference type="Pfam" id="PF00672">
    <property type="entry name" value="HAMP"/>
    <property type="match status" value="1"/>
</dbReference>
<dbReference type="PROSITE" id="PS50885">
    <property type="entry name" value="HAMP"/>
    <property type="match status" value="1"/>
</dbReference>
<dbReference type="SUPFAM" id="SSF158472">
    <property type="entry name" value="HAMP domain-like"/>
    <property type="match status" value="1"/>
</dbReference>
<dbReference type="InterPro" id="IPR050640">
    <property type="entry name" value="Bact_2-comp_sensor_kinase"/>
</dbReference>
<keyword evidence="6 7" id="KW-0472">Membrane</keyword>
<comment type="caution">
    <text evidence="9">The sequence shown here is derived from an EMBL/GenBank/DDBJ whole genome shotgun (WGS) entry which is preliminary data.</text>
</comment>
<dbReference type="EMBL" id="JBHSMI010000052">
    <property type="protein sequence ID" value="MFC5405966.1"/>
    <property type="molecule type" value="Genomic_DNA"/>
</dbReference>
<keyword evidence="10" id="KW-1185">Reference proteome</keyword>
<gene>
    <name evidence="9" type="ORF">ACFPOF_24760</name>
</gene>
<dbReference type="RefSeq" id="WP_378137725.1">
    <property type="nucleotide sequence ID" value="NZ_JBHSMI010000052.1"/>
</dbReference>
<dbReference type="Gene3D" id="3.30.565.10">
    <property type="entry name" value="Histidine kinase-like ATPase, C-terminal domain"/>
    <property type="match status" value="1"/>
</dbReference>
<dbReference type="InterPro" id="IPR003660">
    <property type="entry name" value="HAMP_dom"/>
</dbReference>
<keyword evidence="7" id="KW-1133">Transmembrane helix</keyword>
<dbReference type="Pfam" id="PF02518">
    <property type="entry name" value="HATPase_c"/>
    <property type="match status" value="1"/>
</dbReference>
<evidence type="ECO:0000256" key="6">
    <source>
        <dbReference type="ARBA" id="ARBA00023136"/>
    </source>
</evidence>
<keyword evidence="3" id="KW-0597">Phosphoprotein</keyword>
<dbReference type="SUPFAM" id="SSF55874">
    <property type="entry name" value="ATPase domain of HSP90 chaperone/DNA topoisomerase II/histidine kinase"/>
    <property type="match status" value="1"/>
</dbReference>
<protein>
    <submittedName>
        <fullName evidence="9">Sensor histidine kinase</fullName>
        <ecNumber evidence="9">2.7.13.3</ecNumber>
    </submittedName>
</protein>
<evidence type="ECO:0000256" key="2">
    <source>
        <dbReference type="ARBA" id="ARBA00022475"/>
    </source>
</evidence>
<evidence type="ECO:0000256" key="3">
    <source>
        <dbReference type="ARBA" id="ARBA00022553"/>
    </source>
</evidence>
<dbReference type="SMART" id="SM00304">
    <property type="entry name" value="HAMP"/>
    <property type="match status" value="1"/>
</dbReference>
<sequence>MSLETAYRLKERSDRVRHLFHNRSLLSFGLFHKICLAFFVAIIPILTVGYLIVINGERTIRHEIESSLLSRVHFYLNELTLELEHIVNLKREYIFDQDIQRLSVLSSAMTDYERRVAIFGIQKKVQTLKSSSSYIEDVRLYMVSEDKIVQPTQILFHISDAQKSIHGSLGLKEYPIVQRNDQLIMVERFPTGNYSDGSLPVYWMEIVLNRSKIESALSQMLSENGAGAILSDIRHKWSLFGDNGDDTLSKEMTRAIDRADGSSESGQRLLKIRNDSYIVADEQSPSYGVALTVYVPEKVVLEPLALYQKWFRILIATAMVIVVLFAYWIYLFLQRPLQRLIRAFRKVKDGAFDVQLIHKNPDEIQYLYDQFNQMVGTIQSLIRDVYEQGIRSQRSELRHLQAQINPHFLYNTYYRLHRLVQDEDIENMKVYTRLLGDYLKYITRNGQDEATLGMEIDHSRTYADILKMRFRNKLELEWEDLPDDLAAIPIPRLIVQPVVENAFEHALEEMEDVGRLRFAIFRDDEYVTIRIEDNGDRLTNRKLDELKERLQSTREDMETTGILNVHRRLQLKFGEAFGIGIARSELGGLRVEIRIPHTHKEGDHTNVSAIDRG</sequence>
<evidence type="ECO:0000256" key="7">
    <source>
        <dbReference type="SAM" id="Phobius"/>
    </source>
</evidence>
<dbReference type="CDD" id="cd06225">
    <property type="entry name" value="HAMP"/>
    <property type="match status" value="1"/>
</dbReference>
<feature type="transmembrane region" description="Helical" evidence="7">
    <location>
        <begin position="313"/>
        <end position="333"/>
    </location>
</feature>
<dbReference type="InterPro" id="IPR003594">
    <property type="entry name" value="HATPase_dom"/>
</dbReference>
<dbReference type="InterPro" id="IPR036890">
    <property type="entry name" value="HATPase_C_sf"/>
</dbReference>
<dbReference type="InterPro" id="IPR010559">
    <property type="entry name" value="Sig_transdc_His_kin_internal"/>
</dbReference>
<dbReference type="Pfam" id="PF06580">
    <property type="entry name" value="His_kinase"/>
    <property type="match status" value="1"/>
</dbReference>
<evidence type="ECO:0000256" key="4">
    <source>
        <dbReference type="ARBA" id="ARBA00022679"/>
    </source>
</evidence>
<evidence type="ECO:0000256" key="1">
    <source>
        <dbReference type="ARBA" id="ARBA00004651"/>
    </source>
</evidence>
<evidence type="ECO:0000313" key="9">
    <source>
        <dbReference type="EMBL" id="MFC5405966.1"/>
    </source>
</evidence>
<evidence type="ECO:0000313" key="10">
    <source>
        <dbReference type="Proteomes" id="UP001596113"/>
    </source>
</evidence>
<feature type="transmembrane region" description="Helical" evidence="7">
    <location>
        <begin position="30"/>
        <end position="53"/>
    </location>
</feature>